<protein>
    <recommendedName>
        <fullName evidence="7">(4-O-methyl)-D-glucuronate--lignin esterase</fullName>
        <ecNumber evidence="7">3.1.1.117</ecNumber>
    </recommendedName>
</protein>
<keyword evidence="5" id="KW-0439">Lignin degradation</keyword>
<feature type="compositionally biased region" description="Low complexity" evidence="8">
    <location>
        <begin position="79"/>
        <end position="111"/>
    </location>
</feature>
<accession>A0A420Y3B4</accession>
<evidence type="ECO:0000256" key="7">
    <source>
        <dbReference type="ARBA" id="ARBA00026105"/>
    </source>
</evidence>
<dbReference type="SMART" id="SM00236">
    <property type="entry name" value="fCBD"/>
    <property type="match status" value="1"/>
</dbReference>
<dbReference type="InterPro" id="IPR000254">
    <property type="entry name" value="CBD"/>
</dbReference>
<keyword evidence="4" id="KW-0378">Hydrolase</keyword>
<evidence type="ECO:0000313" key="11">
    <source>
        <dbReference type="Proteomes" id="UP000275385"/>
    </source>
</evidence>
<evidence type="ECO:0000256" key="3">
    <source>
        <dbReference type="ARBA" id="ARBA00022729"/>
    </source>
</evidence>
<evidence type="ECO:0000256" key="6">
    <source>
        <dbReference type="ARBA" id="ARBA00024511"/>
    </source>
</evidence>
<sequence>MCQTSEFQTDTRDCTVLMGHATIVSLLLGLAVGVNSQQTLWGQCGGNGWTGQTTCVSGATCYHQNDWYYQCIPGTSTAPASTKSPTAPTTLTTSVVVPPTTTTTTPTTTSPGGSGTCPAVSTGLVSVSTLPDPFTFTTGGKVTSKAQWECRKAEISQLFQKYEIGALPPKPSSVSATFSGSTLSITVSDAGKSISFSVTINKPSSGTGPFPAIINYGTVASIPVPAGVATILFNNDDIAAQVDSSSRGKGKFYNLYGSGASAGALTAWAWGVGRIIDALELTQAQTNVNPAKVGVTGCSRNGKGAFVAGALEPRIALTLPQESGSGGAGCWRLEAYQISQGQNVQDAKEIVGENVWFSSAFNSYVNNVNQLPFDHHMLAALVSPRPIYIMENPDYEWLGKISTYGCMGAARKQYQALGALDNFGYSQVGGHSHCSFPSAQSSELNAFINKFLVGNANAGTTNIFRTDQSLNFNIDTWAPWSVPTLS</sequence>
<feature type="region of interest" description="Disordered" evidence="8">
    <location>
        <begin position="79"/>
        <end position="115"/>
    </location>
</feature>
<dbReference type="SUPFAM" id="SSF53474">
    <property type="entry name" value="alpha/beta-Hydrolases"/>
    <property type="match status" value="1"/>
</dbReference>
<dbReference type="GO" id="GO:0005975">
    <property type="term" value="P:carbohydrate metabolic process"/>
    <property type="evidence" value="ECO:0007669"/>
    <property type="project" value="InterPro"/>
</dbReference>
<dbReference type="Gene3D" id="3.40.50.1820">
    <property type="entry name" value="alpha/beta hydrolase"/>
    <property type="match status" value="1"/>
</dbReference>
<dbReference type="GO" id="GO:0005576">
    <property type="term" value="C:extracellular region"/>
    <property type="evidence" value="ECO:0007669"/>
    <property type="project" value="InterPro"/>
</dbReference>
<comment type="catalytic activity">
    <reaction evidence="6">
        <text>a 4-O-methyl-alpha-D-glucuronosyl ester derivative + H2O = 4-O-methyl-alpha-D-glucuronate derivative + an alcohol + H(+)</text>
        <dbReference type="Rhea" id="RHEA:67452"/>
        <dbReference type="ChEBI" id="CHEBI:15377"/>
        <dbReference type="ChEBI" id="CHEBI:15378"/>
        <dbReference type="ChEBI" id="CHEBI:30879"/>
        <dbReference type="ChEBI" id="CHEBI:171667"/>
        <dbReference type="ChEBI" id="CHEBI:171668"/>
        <dbReference type="EC" id="3.1.1.117"/>
    </reaction>
    <physiologicalReaction direction="left-to-right" evidence="6">
        <dbReference type="Rhea" id="RHEA:67453"/>
    </physiologicalReaction>
</comment>
<keyword evidence="2" id="KW-0719">Serine esterase</keyword>
<evidence type="ECO:0000256" key="8">
    <source>
        <dbReference type="SAM" id="MobiDB-lite"/>
    </source>
</evidence>
<evidence type="ECO:0000313" key="10">
    <source>
        <dbReference type="EMBL" id="RKU42375.1"/>
    </source>
</evidence>
<dbReference type="GO" id="GO:0046274">
    <property type="term" value="P:lignin catabolic process"/>
    <property type="evidence" value="ECO:0007669"/>
    <property type="project" value="UniProtKB-KW"/>
</dbReference>
<evidence type="ECO:0000256" key="2">
    <source>
        <dbReference type="ARBA" id="ARBA00022487"/>
    </source>
</evidence>
<evidence type="ECO:0000256" key="1">
    <source>
        <dbReference type="ARBA" id="ARBA00010092"/>
    </source>
</evidence>
<dbReference type="Proteomes" id="UP000275385">
    <property type="component" value="Unassembled WGS sequence"/>
</dbReference>
<keyword evidence="3" id="KW-0732">Signal</keyword>
<dbReference type="InterPro" id="IPR029058">
    <property type="entry name" value="AB_hydrolase_fold"/>
</dbReference>
<reference evidence="10 11" key="1">
    <citation type="submission" date="2018-08" db="EMBL/GenBank/DDBJ databases">
        <title>Draft genome of the lignicolous fungus Coniochaeta pulveracea.</title>
        <authorList>
            <person name="Borstlap C.J."/>
            <person name="De Witt R.N."/>
            <person name="Botha A."/>
            <person name="Volschenk H."/>
        </authorList>
    </citation>
    <scope>NUCLEOTIDE SEQUENCE [LARGE SCALE GENOMIC DNA]</scope>
    <source>
        <strain evidence="10 11">CAB683</strain>
    </source>
</reference>
<comment type="caution">
    <text evidence="10">The sequence shown here is derived from an EMBL/GenBank/DDBJ whole genome shotgun (WGS) entry which is preliminary data.</text>
</comment>
<dbReference type="STRING" id="177199.A0A420Y3B4"/>
<dbReference type="EC" id="3.1.1.117" evidence="7"/>
<dbReference type="InterPro" id="IPR035971">
    <property type="entry name" value="CBD_sf"/>
</dbReference>
<dbReference type="InterPro" id="IPR054579">
    <property type="entry name" value="GCE-like_dom"/>
</dbReference>
<dbReference type="PROSITE" id="PS51164">
    <property type="entry name" value="CBM1_2"/>
    <property type="match status" value="1"/>
</dbReference>
<dbReference type="GO" id="GO:0052689">
    <property type="term" value="F:carboxylic ester hydrolase activity"/>
    <property type="evidence" value="ECO:0007669"/>
    <property type="project" value="UniProtKB-KW"/>
</dbReference>
<dbReference type="Pfam" id="PF00734">
    <property type="entry name" value="CBM_1"/>
    <property type="match status" value="1"/>
</dbReference>
<dbReference type="OrthoDB" id="3781271at2759"/>
<name>A0A420Y3B4_9PEZI</name>
<evidence type="ECO:0000256" key="4">
    <source>
        <dbReference type="ARBA" id="ARBA00022801"/>
    </source>
</evidence>
<dbReference type="SUPFAM" id="SSF57180">
    <property type="entry name" value="Cellulose-binding domain"/>
    <property type="match status" value="1"/>
</dbReference>
<comment type="similarity">
    <text evidence="1">Belongs to the carbohydrate esterase 15 (CE15) family.</text>
</comment>
<dbReference type="EMBL" id="QVQW01000057">
    <property type="protein sequence ID" value="RKU42375.1"/>
    <property type="molecule type" value="Genomic_DNA"/>
</dbReference>
<evidence type="ECO:0000259" key="9">
    <source>
        <dbReference type="PROSITE" id="PS51164"/>
    </source>
</evidence>
<dbReference type="PROSITE" id="PS00562">
    <property type="entry name" value="CBM1_1"/>
    <property type="match status" value="1"/>
</dbReference>
<dbReference type="AlphaFoldDB" id="A0A420Y3B4"/>
<gene>
    <name evidence="10" type="primary">GE1</name>
    <name evidence="10" type="ORF">DL546_002649</name>
</gene>
<proteinExistence type="inferred from homology"/>
<dbReference type="Pfam" id="PF22244">
    <property type="entry name" value="GCE_fung"/>
    <property type="match status" value="1"/>
</dbReference>
<keyword evidence="11" id="KW-1185">Reference proteome</keyword>
<dbReference type="GO" id="GO:0030248">
    <property type="term" value="F:cellulose binding"/>
    <property type="evidence" value="ECO:0007669"/>
    <property type="project" value="InterPro"/>
</dbReference>
<evidence type="ECO:0000256" key="5">
    <source>
        <dbReference type="ARBA" id="ARBA00023185"/>
    </source>
</evidence>
<organism evidence="10 11">
    <name type="scientific">Coniochaeta pulveracea</name>
    <dbReference type="NCBI Taxonomy" id="177199"/>
    <lineage>
        <taxon>Eukaryota</taxon>
        <taxon>Fungi</taxon>
        <taxon>Dikarya</taxon>
        <taxon>Ascomycota</taxon>
        <taxon>Pezizomycotina</taxon>
        <taxon>Sordariomycetes</taxon>
        <taxon>Sordariomycetidae</taxon>
        <taxon>Coniochaetales</taxon>
        <taxon>Coniochaetaceae</taxon>
        <taxon>Coniochaeta</taxon>
    </lineage>
</organism>
<feature type="domain" description="CBM1" evidence="9">
    <location>
        <begin position="36"/>
        <end position="72"/>
    </location>
</feature>